<keyword evidence="1" id="KW-0732">Signal</keyword>
<gene>
    <name evidence="2" type="ORF">POL67_32030</name>
</gene>
<accession>A0ABT5EW05</accession>
<feature type="chain" id="PRO_5045053720" evidence="1">
    <location>
        <begin position="27"/>
        <end position="212"/>
    </location>
</feature>
<evidence type="ECO:0000313" key="2">
    <source>
        <dbReference type="EMBL" id="MDC0746000.1"/>
    </source>
</evidence>
<organism evidence="2 3">
    <name type="scientific">Polyangium mundeleinium</name>
    <dbReference type="NCBI Taxonomy" id="2995306"/>
    <lineage>
        <taxon>Bacteria</taxon>
        <taxon>Pseudomonadati</taxon>
        <taxon>Myxococcota</taxon>
        <taxon>Polyangia</taxon>
        <taxon>Polyangiales</taxon>
        <taxon>Polyangiaceae</taxon>
        <taxon>Polyangium</taxon>
    </lineage>
</organism>
<evidence type="ECO:0000256" key="1">
    <source>
        <dbReference type="SAM" id="SignalP"/>
    </source>
</evidence>
<feature type="signal peptide" evidence="1">
    <location>
        <begin position="1"/>
        <end position="26"/>
    </location>
</feature>
<dbReference type="EMBL" id="JAQNDO010000001">
    <property type="protein sequence ID" value="MDC0746000.1"/>
    <property type="molecule type" value="Genomic_DNA"/>
</dbReference>
<dbReference type="RefSeq" id="WP_271924080.1">
    <property type="nucleotide sequence ID" value="NZ_JAQNDO010000001.1"/>
</dbReference>
<dbReference type="PROSITE" id="PS51257">
    <property type="entry name" value="PROKAR_LIPOPROTEIN"/>
    <property type="match status" value="1"/>
</dbReference>
<proteinExistence type="predicted"/>
<keyword evidence="3" id="KW-1185">Reference proteome</keyword>
<protein>
    <submittedName>
        <fullName evidence="2">Uncharacterized protein</fullName>
    </submittedName>
</protein>
<sequence length="212" mass="21713">MIRSASWWMASMATIACVTLSGSAHALPIDNAGAGCKFEFYKNGGTPFLDFSNGKSTTGLAGNNSFTADTDNLGNMSFAGSTMQLELTDATVNGVPVYVRLFLSDVAGTTDLSGADPDVNWAMTAKVQVSEAGQGISTLNCQTGTFTIYVSGDWGNTTSSTFTIPAMTGSGSGACNGHSAAVNTALGLGTNGATLSLYKFRAYNGTMPLTGS</sequence>
<reference evidence="2 3" key="1">
    <citation type="submission" date="2022-11" db="EMBL/GenBank/DDBJ databases">
        <title>Minimal conservation of predation-associated metabolite biosynthetic gene clusters underscores biosynthetic potential of Myxococcota including descriptions for ten novel species: Archangium lansinium sp. nov., Myxococcus landrumus sp. nov., Nannocystis bai.</title>
        <authorList>
            <person name="Ahearne A."/>
            <person name="Stevens C."/>
            <person name="Dowd S."/>
        </authorList>
    </citation>
    <scope>NUCLEOTIDE SEQUENCE [LARGE SCALE GENOMIC DNA]</scope>
    <source>
        <strain evidence="2 3">RJM3</strain>
    </source>
</reference>
<name>A0ABT5EW05_9BACT</name>
<comment type="caution">
    <text evidence="2">The sequence shown here is derived from an EMBL/GenBank/DDBJ whole genome shotgun (WGS) entry which is preliminary data.</text>
</comment>
<evidence type="ECO:0000313" key="3">
    <source>
        <dbReference type="Proteomes" id="UP001221411"/>
    </source>
</evidence>
<dbReference type="Proteomes" id="UP001221411">
    <property type="component" value="Unassembled WGS sequence"/>
</dbReference>